<evidence type="ECO:0000256" key="4">
    <source>
        <dbReference type="ARBA" id="ARBA00022723"/>
    </source>
</evidence>
<dbReference type="CDD" id="cd03884">
    <property type="entry name" value="M20_bAS"/>
    <property type="match status" value="1"/>
</dbReference>
<dbReference type="RefSeq" id="WP_089974389.1">
    <property type="nucleotide sequence ID" value="NZ_CP084918.1"/>
</dbReference>
<keyword evidence="5" id="KW-0378">Hydrolase</keyword>
<dbReference type="Gene3D" id="3.30.70.360">
    <property type="match status" value="1"/>
</dbReference>
<dbReference type="GO" id="GO:0046872">
    <property type="term" value="F:metal ion binding"/>
    <property type="evidence" value="ECO:0007669"/>
    <property type="project" value="UniProtKB-KW"/>
</dbReference>
<feature type="binding site" evidence="7">
    <location>
        <position position="214"/>
    </location>
    <ligand>
        <name>Zn(2+)</name>
        <dbReference type="ChEBI" id="CHEBI:29105"/>
        <label>1</label>
    </ligand>
</feature>
<dbReference type="AlphaFoldDB" id="A0A1H0XI46"/>
<dbReference type="InterPro" id="IPR036264">
    <property type="entry name" value="Bact_exopeptidase_dim_dom"/>
</dbReference>
<dbReference type="InterPro" id="IPR010158">
    <property type="entry name" value="Amidase_Cbmase"/>
</dbReference>
<reference evidence="10" key="1">
    <citation type="submission" date="2016-10" db="EMBL/GenBank/DDBJ databases">
        <authorList>
            <person name="Varghese N."/>
            <person name="Submissions S."/>
        </authorList>
    </citation>
    <scope>NUCLEOTIDE SEQUENCE [LARGE SCALE GENOMIC DNA]</scope>
    <source>
        <strain evidence="10">MPL-11</strain>
    </source>
</reference>
<dbReference type="Gene3D" id="3.40.630.10">
    <property type="entry name" value="Zn peptidases"/>
    <property type="match status" value="1"/>
</dbReference>
<feature type="binding site" evidence="7">
    <location>
        <position position="114"/>
    </location>
    <ligand>
        <name>Zn(2+)</name>
        <dbReference type="ChEBI" id="CHEBI:29105"/>
        <label>2</label>
    </ligand>
</feature>
<feature type="binding site" evidence="7">
    <location>
        <position position="103"/>
    </location>
    <ligand>
        <name>Zn(2+)</name>
        <dbReference type="ChEBI" id="CHEBI:29105"/>
        <label>1</label>
    </ligand>
</feature>
<comment type="cofactor">
    <cofactor evidence="1">
        <name>Mn(2+)</name>
        <dbReference type="ChEBI" id="CHEBI:29035"/>
    </cofactor>
</comment>
<evidence type="ECO:0000256" key="7">
    <source>
        <dbReference type="PIRSR" id="PIRSR001235-1"/>
    </source>
</evidence>
<dbReference type="NCBIfam" id="NF006771">
    <property type="entry name" value="PRK09290.1-5"/>
    <property type="match status" value="1"/>
</dbReference>
<dbReference type="PANTHER" id="PTHR32494:SF19">
    <property type="entry name" value="ALLANTOATE DEIMINASE-RELATED"/>
    <property type="match status" value="1"/>
</dbReference>
<dbReference type="Pfam" id="PF07687">
    <property type="entry name" value="M20_dimer"/>
    <property type="match status" value="1"/>
</dbReference>
<feature type="domain" description="Peptidase M20 dimerisation" evidence="8">
    <location>
        <begin position="236"/>
        <end position="330"/>
    </location>
</feature>
<evidence type="ECO:0000256" key="2">
    <source>
        <dbReference type="ARBA" id="ARBA00006153"/>
    </source>
</evidence>
<protein>
    <submittedName>
        <fullName evidence="9">Allantoate deiminase</fullName>
    </submittedName>
</protein>
<evidence type="ECO:0000313" key="10">
    <source>
        <dbReference type="Proteomes" id="UP000199481"/>
    </source>
</evidence>
<dbReference type="NCBIfam" id="TIGR01879">
    <property type="entry name" value="hydantase"/>
    <property type="match status" value="1"/>
</dbReference>
<evidence type="ECO:0000256" key="1">
    <source>
        <dbReference type="ARBA" id="ARBA00001936"/>
    </source>
</evidence>
<dbReference type="InterPro" id="IPR011650">
    <property type="entry name" value="Peptidase_M20_dimer"/>
</dbReference>
<dbReference type="InterPro" id="IPR002933">
    <property type="entry name" value="Peptidase_M20"/>
</dbReference>
<dbReference type="Pfam" id="PF01546">
    <property type="entry name" value="Peptidase_M20"/>
    <property type="match status" value="1"/>
</dbReference>
<accession>A0A1H0XI46</accession>
<gene>
    <name evidence="9" type="ORF">SAMN04487752_0137</name>
</gene>
<dbReference type="SUPFAM" id="SSF53187">
    <property type="entry name" value="Zn-dependent exopeptidases"/>
    <property type="match status" value="1"/>
</dbReference>
<evidence type="ECO:0000256" key="6">
    <source>
        <dbReference type="ARBA" id="ARBA00023211"/>
    </source>
</evidence>
<keyword evidence="7" id="KW-0862">Zinc</keyword>
<dbReference type="Proteomes" id="UP000199481">
    <property type="component" value="Unassembled WGS sequence"/>
</dbReference>
<feature type="binding site" evidence="7">
    <location>
        <position position="149"/>
    </location>
    <ligand>
        <name>Zn(2+)</name>
        <dbReference type="ChEBI" id="CHEBI:29105"/>
        <label>2</label>
    </ligand>
</feature>
<dbReference type="SUPFAM" id="SSF55031">
    <property type="entry name" value="Bacterial exopeptidase dimerisation domain"/>
    <property type="match status" value="1"/>
</dbReference>
<organism evidence="9 10">
    <name type="scientific">Carnobacterium viridans</name>
    <dbReference type="NCBI Taxonomy" id="174587"/>
    <lineage>
        <taxon>Bacteria</taxon>
        <taxon>Bacillati</taxon>
        <taxon>Bacillota</taxon>
        <taxon>Bacilli</taxon>
        <taxon>Lactobacillales</taxon>
        <taxon>Carnobacteriaceae</taxon>
        <taxon>Carnobacterium</taxon>
    </lineage>
</organism>
<dbReference type="PIRSF" id="PIRSF001235">
    <property type="entry name" value="Amidase_carbamoylase"/>
    <property type="match status" value="1"/>
</dbReference>
<comment type="similarity">
    <text evidence="2">Belongs to the peptidase M20 family.</text>
</comment>
<evidence type="ECO:0000259" key="8">
    <source>
        <dbReference type="Pfam" id="PF07687"/>
    </source>
</evidence>
<feature type="binding site" evidence="7">
    <location>
        <position position="406"/>
    </location>
    <ligand>
        <name>Zn(2+)</name>
        <dbReference type="ChEBI" id="CHEBI:29105"/>
        <label>2</label>
    </ligand>
</feature>
<keyword evidence="10" id="KW-1185">Reference proteome</keyword>
<comment type="cofactor">
    <cofactor evidence="7">
        <name>Zn(2+)</name>
        <dbReference type="ChEBI" id="CHEBI:29105"/>
    </cofactor>
    <text evidence="7">Binds 2 Zn(2+) ions per subunit.</text>
</comment>
<keyword evidence="6" id="KW-0464">Manganese</keyword>
<dbReference type="OrthoDB" id="9808195at2"/>
<dbReference type="EMBL" id="FNJW01000003">
    <property type="protein sequence ID" value="SDQ02622.1"/>
    <property type="molecule type" value="Genomic_DNA"/>
</dbReference>
<evidence type="ECO:0000256" key="5">
    <source>
        <dbReference type="ARBA" id="ARBA00022801"/>
    </source>
</evidence>
<name>A0A1H0XI46_9LACT</name>
<feature type="binding site" evidence="7">
    <location>
        <position position="114"/>
    </location>
    <ligand>
        <name>Zn(2+)</name>
        <dbReference type="ChEBI" id="CHEBI:29105"/>
        <label>1</label>
    </ligand>
</feature>
<dbReference type="PANTHER" id="PTHR32494">
    <property type="entry name" value="ALLANTOATE DEIMINASE-RELATED"/>
    <property type="match status" value="1"/>
</dbReference>
<evidence type="ECO:0000256" key="3">
    <source>
        <dbReference type="ARBA" id="ARBA00011738"/>
    </source>
</evidence>
<dbReference type="GO" id="GO:0016813">
    <property type="term" value="F:hydrolase activity, acting on carbon-nitrogen (but not peptide) bonds, in linear amidines"/>
    <property type="evidence" value="ECO:0007669"/>
    <property type="project" value="InterPro"/>
</dbReference>
<keyword evidence="4 7" id="KW-0479">Metal-binding</keyword>
<comment type="subunit">
    <text evidence="3">Homodimer.</text>
</comment>
<evidence type="ECO:0000313" key="9">
    <source>
        <dbReference type="EMBL" id="SDQ02622.1"/>
    </source>
</evidence>
<sequence>MSQKTIFNLKENLLETYNVSLDYHGVSGKRLAERLGALSKIGLTEQNGSYRTGFSFEEKEAKELVMKWMKEAGLSVHQDGAGNVFGRLEGKRPGVPAVLSGSHVDSVQNGGHFDGPLGVLSALEVAEAWRETGFTPEKPFEVVIFSDEEGSRFHGGLNGSEAFMGSGDLDEKIKKKDINGESFEKVLQDVGLSLESYSNAKRDLDDIETFIEIHIEQGKRLEKEELPCGIVTGIAGPQWLEYTFQGEAGHAGNTPMNDRKDALLAASEFIIKLNQIPQQINDTAVATVGKLHVEPNGVNVIPGKVTLYVDIRDIYEESRDTLVNRIIQLGEEIGVSHKLSVTYKETLKSPPVPISEDQQELLEEAMKVNGIRPYRLPSGAGHDAMVLGAQIPIVMLFVKSRDGISHNPTEWSDLNDCIQTIHVLKTYIEKLQY</sequence>
<proteinExistence type="inferred from homology"/>